<dbReference type="AlphaFoldDB" id="A0A4U1B2D6"/>
<sequence>MDIHIIFTKSKVVISKTQYLSWRDIQSDFSDYMASLGPWDEEAAIDWLEMEYENLIPSAREQIKSLIASEDLENTITFA</sequence>
<name>A0A4U1B2D6_9GAMM</name>
<keyword evidence="2" id="KW-1185">Reference proteome</keyword>
<proteinExistence type="predicted"/>
<reference evidence="1 2" key="1">
    <citation type="submission" date="2019-04" db="EMBL/GenBank/DDBJ databases">
        <title>Thalassotalea guangxiensis sp. nov., isolated from sediment of the coastal wetland.</title>
        <authorList>
            <person name="Zheng S."/>
            <person name="Zhang D."/>
        </authorList>
    </citation>
    <scope>NUCLEOTIDE SEQUENCE [LARGE SCALE GENOMIC DNA]</scope>
    <source>
        <strain evidence="1 2">ZS-4</strain>
    </source>
</reference>
<accession>A0A4U1B2D6</accession>
<dbReference type="EMBL" id="SWDB01000037">
    <property type="protein sequence ID" value="TKB43561.1"/>
    <property type="molecule type" value="Genomic_DNA"/>
</dbReference>
<evidence type="ECO:0000313" key="2">
    <source>
        <dbReference type="Proteomes" id="UP000307999"/>
    </source>
</evidence>
<dbReference type="RefSeq" id="WP_136737039.1">
    <property type="nucleotide sequence ID" value="NZ_SWDB01000037.1"/>
</dbReference>
<evidence type="ECO:0000313" key="1">
    <source>
        <dbReference type="EMBL" id="TKB43561.1"/>
    </source>
</evidence>
<protein>
    <submittedName>
        <fullName evidence="1">Uncharacterized protein</fullName>
    </submittedName>
</protein>
<comment type="caution">
    <text evidence="1">The sequence shown here is derived from an EMBL/GenBank/DDBJ whole genome shotgun (WGS) entry which is preliminary data.</text>
</comment>
<dbReference type="OrthoDB" id="9100791at2"/>
<gene>
    <name evidence="1" type="ORF">E8M12_14800</name>
</gene>
<dbReference type="Proteomes" id="UP000307999">
    <property type="component" value="Unassembled WGS sequence"/>
</dbReference>
<organism evidence="1 2">
    <name type="scientific">Thalassotalea mangrovi</name>
    <dbReference type="NCBI Taxonomy" id="2572245"/>
    <lineage>
        <taxon>Bacteria</taxon>
        <taxon>Pseudomonadati</taxon>
        <taxon>Pseudomonadota</taxon>
        <taxon>Gammaproteobacteria</taxon>
        <taxon>Alteromonadales</taxon>
        <taxon>Colwelliaceae</taxon>
        <taxon>Thalassotalea</taxon>
    </lineage>
</organism>